<sequence>MKQKVLATWIVNDTKVEQSWFPQAGKIQSDNPQVHFMYWRCVADFFACASRTCGDSCRLVLFTNRPIAAPDIKNFLVSLGVEVIVVPLAHLPPVGYHGSWRNQFYILDLIQYLAKTAENESYVILDSDCVINKSLDPLYQELTQKGALLYSMSYSEEHSINGLTRVEMKALYEEISGEPLTEIPRYCGGEFFAATSEAIRAMAELSEAIWRECMDRFELGKAKFNEEAHFLSYLYFRLGFEHDTANRFIKRLWTQFSYRNVEPQDYELAIWHVPAEKRYGFKRLYRVIRKRDSWFWKMPAADRWRARIGVMLGIPAFGTHKKLQDLGNRVLAKVLKSSI</sequence>
<evidence type="ECO:0000313" key="2">
    <source>
        <dbReference type="Proteomes" id="UP000295210"/>
    </source>
</evidence>
<dbReference type="EMBL" id="SMGK01000005">
    <property type="protein sequence ID" value="TCK71749.1"/>
    <property type="molecule type" value="Genomic_DNA"/>
</dbReference>
<name>A0A4R1L647_9BACT</name>
<protein>
    <recommendedName>
        <fullName evidence="3">Rhamnan synthesis protein F</fullName>
    </recommendedName>
</protein>
<evidence type="ECO:0000313" key="1">
    <source>
        <dbReference type="EMBL" id="TCK71749.1"/>
    </source>
</evidence>
<gene>
    <name evidence="1" type="ORF">C7378_3039</name>
</gene>
<organism evidence="1 2">
    <name type="scientific">Acidipila rosea</name>
    <dbReference type="NCBI Taxonomy" id="768535"/>
    <lineage>
        <taxon>Bacteria</taxon>
        <taxon>Pseudomonadati</taxon>
        <taxon>Acidobacteriota</taxon>
        <taxon>Terriglobia</taxon>
        <taxon>Terriglobales</taxon>
        <taxon>Acidobacteriaceae</taxon>
        <taxon>Acidipila</taxon>
    </lineage>
</organism>
<proteinExistence type="predicted"/>
<accession>A0A4R1L647</accession>
<comment type="caution">
    <text evidence="1">The sequence shown here is derived from an EMBL/GenBank/DDBJ whole genome shotgun (WGS) entry which is preliminary data.</text>
</comment>
<keyword evidence="2" id="KW-1185">Reference proteome</keyword>
<dbReference type="RefSeq" id="WP_131998537.1">
    <property type="nucleotide sequence ID" value="NZ_SMGK01000005.1"/>
</dbReference>
<dbReference type="OrthoDB" id="741857at2"/>
<reference evidence="1 2" key="1">
    <citation type="submission" date="2019-03" db="EMBL/GenBank/DDBJ databases">
        <title>Genomic Encyclopedia of Type Strains, Phase IV (KMG-IV): sequencing the most valuable type-strain genomes for metagenomic binning, comparative biology and taxonomic classification.</title>
        <authorList>
            <person name="Goeker M."/>
        </authorList>
    </citation>
    <scope>NUCLEOTIDE SEQUENCE [LARGE SCALE GENOMIC DNA]</scope>
    <source>
        <strain evidence="1 2">DSM 103428</strain>
    </source>
</reference>
<evidence type="ECO:0008006" key="3">
    <source>
        <dbReference type="Google" id="ProtNLM"/>
    </source>
</evidence>
<dbReference type="Proteomes" id="UP000295210">
    <property type="component" value="Unassembled WGS sequence"/>
</dbReference>
<dbReference type="AlphaFoldDB" id="A0A4R1L647"/>